<proteinExistence type="predicted"/>
<comment type="caution">
    <text evidence="2">The sequence shown here is derived from an EMBL/GenBank/DDBJ whole genome shotgun (WGS) entry which is preliminary data.</text>
</comment>
<dbReference type="Proteomes" id="UP000024329">
    <property type="component" value="Unassembled WGS sequence"/>
</dbReference>
<dbReference type="AlphaFoldDB" id="A0A031JUZ8"/>
<accession>A0A031JUZ8</accession>
<dbReference type="STRING" id="158500.BES08_12080"/>
<organism evidence="2 3">
    <name type="scientific">Novosphingobium resinovorum</name>
    <dbReference type="NCBI Taxonomy" id="158500"/>
    <lineage>
        <taxon>Bacteria</taxon>
        <taxon>Pseudomonadati</taxon>
        <taxon>Pseudomonadota</taxon>
        <taxon>Alphaproteobacteria</taxon>
        <taxon>Sphingomonadales</taxon>
        <taxon>Sphingomonadaceae</taxon>
        <taxon>Novosphingobium</taxon>
    </lineage>
</organism>
<evidence type="ECO:0000256" key="1">
    <source>
        <dbReference type="SAM" id="MobiDB-lite"/>
    </source>
</evidence>
<feature type="region of interest" description="Disordered" evidence="1">
    <location>
        <begin position="1"/>
        <end position="22"/>
    </location>
</feature>
<name>A0A031JUZ8_9SPHN</name>
<evidence type="ECO:0000313" key="2">
    <source>
        <dbReference type="EMBL" id="EZP80192.1"/>
    </source>
</evidence>
<feature type="compositionally biased region" description="Polar residues" evidence="1">
    <location>
        <begin position="1"/>
        <end position="10"/>
    </location>
</feature>
<dbReference type="PATRIC" id="fig|158500.4.peg.3681"/>
<protein>
    <submittedName>
        <fullName evidence="2">Uncharacterized protein</fullName>
    </submittedName>
</protein>
<dbReference type="eggNOG" id="ENOG50343XW">
    <property type="taxonomic scope" value="Bacteria"/>
</dbReference>
<reference evidence="2 3" key="1">
    <citation type="submission" date="2014-03" db="EMBL/GenBank/DDBJ databases">
        <title>Whole genome sequence of Novosphingobium resinovorum KF1.</title>
        <authorList>
            <person name="Gan H.M."/>
            <person name="Gan H.Y."/>
            <person name="Chew T.H."/>
            <person name="Savka M.A."/>
        </authorList>
    </citation>
    <scope>NUCLEOTIDE SEQUENCE [LARGE SCALE GENOMIC DNA]</scope>
    <source>
        <strain evidence="2 3">KF1</strain>
    </source>
</reference>
<dbReference type="RefSeq" id="WP_236727395.1">
    <property type="nucleotide sequence ID" value="NZ_BSFC01000019.1"/>
</dbReference>
<gene>
    <name evidence="2" type="ORF">BV97_03606</name>
</gene>
<dbReference type="EMBL" id="JFYZ01000018">
    <property type="protein sequence ID" value="EZP80192.1"/>
    <property type="molecule type" value="Genomic_DNA"/>
</dbReference>
<evidence type="ECO:0000313" key="3">
    <source>
        <dbReference type="Proteomes" id="UP000024329"/>
    </source>
</evidence>
<sequence>MTDDSPNSAAKSPPPITRAEARADEAAAIRRRWITLGEVLTVIAVTISGLTLWNSWSQRSETEAGKNADARRASTKAAMLILVAARTDDDELVLKPASPEQSVQSQSIAFPSALALAAAETTGEPRIEARWFENALKKARSRARLPDSSRGDEKLPILVTTRFLADGKLHEELAIYDIGYSIAGRWLGGHSITLRGVSLVARTRKSAGKSLLDARWKAVLAQAGT</sequence>